<feature type="compositionally biased region" description="Polar residues" evidence="1">
    <location>
        <begin position="49"/>
        <end position="58"/>
    </location>
</feature>
<dbReference type="GO" id="GO:0099525">
    <property type="term" value="P:presynaptic dense core vesicle exocytosis"/>
    <property type="evidence" value="ECO:0007669"/>
    <property type="project" value="TreeGrafter"/>
</dbReference>
<accession>A0A232FNK0</accession>
<reference evidence="3 4" key="1">
    <citation type="journal article" date="2017" name="Curr. Biol.">
        <title>The Evolution of Venom by Co-option of Single-Copy Genes.</title>
        <authorList>
            <person name="Martinson E.O."/>
            <person name="Mrinalini"/>
            <person name="Kelkar Y.D."/>
            <person name="Chang C.H."/>
            <person name="Werren J.H."/>
        </authorList>
    </citation>
    <scope>NUCLEOTIDE SEQUENCE [LARGE SCALE GENOMIC DNA]</scope>
    <source>
        <strain evidence="3 4">Alberta</strain>
        <tissue evidence="3">Whole body</tissue>
    </source>
</reference>
<dbReference type="InterPro" id="IPR027080">
    <property type="entry name" value="Unc-13"/>
</dbReference>
<dbReference type="InterPro" id="IPR000008">
    <property type="entry name" value="C2_dom"/>
</dbReference>
<keyword evidence="4" id="KW-1185">Reference proteome</keyword>
<organism evidence="3 4">
    <name type="scientific">Trichomalopsis sarcophagae</name>
    <dbReference type="NCBI Taxonomy" id="543379"/>
    <lineage>
        <taxon>Eukaryota</taxon>
        <taxon>Metazoa</taxon>
        <taxon>Ecdysozoa</taxon>
        <taxon>Arthropoda</taxon>
        <taxon>Hexapoda</taxon>
        <taxon>Insecta</taxon>
        <taxon>Pterygota</taxon>
        <taxon>Neoptera</taxon>
        <taxon>Endopterygota</taxon>
        <taxon>Hymenoptera</taxon>
        <taxon>Apocrita</taxon>
        <taxon>Proctotrupomorpha</taxon>
        <taxon>Chalcidoidea</taxon>
        <taxon>Pteromalidae</taxon>
        <taxon>Pteromalinae</taxon>
        <taxon>Trichomalopsis</taxon>
    </lineage>
</organism>
<dbReference type="GO" id="GO:0035249">
    <property type="term" value="P:synaptic transmission, glutamatergic"/>
    <property type="evidence" value="ECO:0007669"/>
    <property type="project" value="TreeGrafter"/>
</dbReference>
<dbReference type="GO" id="GO:0098831">
    <property type="term" value="C:presynaptic active zone cytoplasmic component"/>
    <property type="evidence" value="ECO:0007669"/>
    <property type="project" value="TreeGrafter"/>
</dbReference>
<dbReference type="GO" id="GO:0017075">
    <property type="term" value="F:syntaxin-1 binding"/>
    <property type="evidence" value="ECO:0007669"/>
    <property type="project" value="TreeGrafter"/>
</dbReference>
<dbReference type="EMBL" id="NNAY01000003">
    <property type="protein sequence ID" value="OXU32252.1"/>
    <property type="molecule type" value="Genomic_DNA"/>
</dbReference>
<dbReference type="STRING" id="543379.A0A232FNK0"/>
<gene>
    <name evidence="3" type="ORF">TSAR_008073</name>
</gene>
<dbReference type="PANTHER" id="PTHR10480:SF12">
    <property type="entry name" value="UNC-13, ISOFORM E"/>
    <property type="match status" value="1"/>
</dbReference>
<name>A0A232FNK0_9HYME</name>
<dbReference type="GO" id="GO:0016081">
    <property type="term" value="P:synaptic vesicle docking"/>
    <property type="evidence" value="ECO:0007669"/>
    <property type="project" value="TreeGrafter"/>
</dbReference>
<feature type="domain" description="C2" evidence="2">
    <location>
        <begin position="1"/>
        <end position="64"/>
    </location>
</feature>
<evidence type="ECO:0000259" key="2">
    <source>
        <dbReference type="PROSITE" id="PS50004"/>
    </source>
</evidence>
<dbReference type="GO" id="GO:0019992">
    <property type="term" value="F:diacylglycerol binding"/>
    <property type="evidence" value="ECO:0007669"/>
    <property type="project" value="InterPro"/>
</dbReference>
<dbReference type="Pfam" id="PF00168">
    <property type="entry name" value="C2"/>
    <property type="match status" value="1"/>
</dbReference>
<dbReference type="Gene3D" id="2.60.40.150">
    <property type="entry name" value="C2 domain"/>
    <property type="match status" value="1"/>
</dbReference>
<dbReference type="GO" id="GO:0042734">
    <property type="term" value="C:presynaptic membrane"/>
    <property type="evidence" value="ECO:0007669"/>
    <property type="project" value="TreeGrafter"/>
</dbReference>
<dbReference type="AlphaFoldDB" id="A0A232FNK0"/>
<feature type="region of interest" description="Disordered" evidence="1">
    <location>
        <begin position="41"/>
        <end position="64"/>
    </location>
</feature>
<protein>
    <recommendedName>
        <fullName evidence="2">C2 domain-containing protein</fullName>
    </recommendedName>
</protein>
<dbReference type="Proteomes" id="UP000215335">
    <property type="component" value="Unassembled WGS sequence"/>
</dbReference>
<dbReference type="GO" id="GO:0016082">
    <property type="term" value="P:synaptic vesicle priming"/>
    <property type="evidence" value="ECO:0007669"/>
    <property type="project" value="TreeGrafter"/>
</dbReference>
<sequence>MQSRLRISRIISANNLKWVLTSGMFKPFVEVNLIGPHLADKKRKHATKSKNNTLSPKFNETFHL</sequence>
<dbReference type="SUPFAM" id="SSF49562">
    <property type="entry name" value="C2 domain (Calcium/lipid-binding domain, CaLB)"/>
    <property type="match status" value="1"/>
</dbReference>
<proteinExistence type="predicted"/>
<evidence type="ECO:0000313" key="3">
    <source>
        <dbReference type="EMBL" id="OXU32252.1"/>
    </source>
</evidence>
<dbReference type="PROSITE" id="PS50004">
    <property type="entry name" value="C2"/>
    <property type="match status" value="1"/>
</dbReference>
<dbReference type="GO" id="GO:0043195">
    <property type="term" value="C:terminal bouton"/>
    <property type="evidence" value="ECO:0007669"/>
    <property type="project" value="TreeGrafter"/>
</dbReference>
<dbReference type="GO" id="GO:0061789">
    <property type="term" value="P:dense core granule priming"/>
    <property type="evidence" value="ECO:0007669"/>
    <property type="project" value="TreeGrafter"/>
</dbReference>
<dbReference type="GO" id="GO:0031594">
    <property type="term" value="C:neuromuscular junction"/>
    <property type="evidence" value="ECO:0007669"/>
    <property type="project" value="TreeGrafter"/>
</dbReference>
<dbReference type="GO" id="GO:0030672">
    <property type="term" value="C:synaptic vesicle membrane"/>
    <property type="evidence" value="ECO:0007669"/>
    <property type="project" value="TreeGrafter"/>
</dbReference>
<comment type="caution">
    <text evidence="3">The sequence shown here is derived from an EMBL/GenBank/DDBJ whole genome shotgun (WGS) entry which is preliminary data.</text>
</comment>
<evidence type="ECO:0000256" key="1">
    <source>
        <dbReference type="SAM" id="MobiDB-lite"/>
    </source>
</evidence>
<dbReference type="GO" id="GO:0005516">
    <property type="term" value="F:calmodulin binding"/>
    <property type="evidence" value="ECO:0007669"/>
    <property type="project" value="TreeGrafter"/>
</dbReference>
<dbReference type="PANTHER" id="PTHR10480">
    <property type="entry name" value="PROTEIN UNC-13 HOMOLOG"/>
    <property type="match status" value="1"/>
</dbReference>
<evidence type="ECO:0000313" key="4">
    <source>
        <dbReference type="Proteomes" id="UP000215335"/>
    </source>
</evidence>
<dbReference type="InterPro" id="IPR035892">
    <property type="entry name" value="C2_domain_sf"/>
</dbReference>